<accession>A4RYG4</accession>
<evidence type="ECO:0000313" key="2">
    <source>
        <dbReference type="Proteomes" id="UP000001568"/>
    </source>
</evidence>
<dbReference type="OrthoDB" id="496981at2759"/>
<dbReference type="Gramene" id="ABO96455">
    <property type="protein sequence ID" value="ABO96455"/>
    <property type="gene ID" value="OSTLU_32020"/>
</dbReference>
<evidence type="ECO:0008006" key="3">
    <source>
        <dbReference type="Google" id="ProtNLM"/>
    </source>
</evidence>
<dbReference type="InterPro" id="IPR029033">
    <property type="entry name" value="His_PPase_superfam"/>
</dbReference>
<organism evidence="1 2">
    <name type="scientific">Ostreococcus lucimarinus (strain CCE9901)</name>
    <dbReference type="NCBI Taxonomy" id="436017"/>
    <lineage>
        <taxon>Eukaryota</taxon>
        <taxon>Viridiplantae</taxon>
        <taxon>Chlorophyta</taxon>
        <taxon>Mamiellophyceae</taxon>
        <taxon>Mamiellales</taxon>
        <taxon>Bathycoccaceae</taxon>
        <taxon>Ostreococcus</taxon>
    </lineage>
</organism>
<dbReference type="Gene3D" id="3.40.50.1240">
    <property type="entry name" value="Phosphoglycerate mutase-like"/>
    <property type="match status" value="1"/>
</dbReference>
<dbReference type="InterPro" id="IPR013078">
    <property type="entry name" value="His_Pase_superF_clade-1"/>
</dbReference>
<dbReference type="HOGENOM" id="CLU_1423669_0_0_1"/>
<dbReference type="Proteomes" id="UP000001568">
    <property type="component" value="Chromosome 6"/>
</dbReference>
<dbReference type="KEGG" id="olu:OSTLU_32020"/>
<dbReference type="EMBL" id="CP000586">
    <property type="protein sequence ID" value="ABO96455.1"/>
    <property type="molecule type" value="Genomic_DNA"/>
</dbReference>
<dbReference type="GeneID" id="5002445"/>
<dbReference type="RefSeq" id="XP_001418162.1">
    <property type="nucleotide sequence ID" value="XM_001418125.1"/>
</dbReference>
<evidence type="ECO:0000313" key="1">
    <source>
        <dbReference type="EMBL" id="ABO96455.1"/>
    </source>
</evidence>
<gene>
    <name evidence="1" type="ORF">OSTLU_32020</name>
</gene>
<dbReference type="OMA" id="ANKREPF"/>
<keyword evidence="2" id="KW-1185">Reference proteome</keyword>
<reference evidence="1 2" key="1">
    <citation type="journal article" date="2007" name="Proc. Natl. Acad. Sci. U.S.A.">
        <title>The tiny eukaryote Ostreococcus provides genomic insights into the paradox of plankton speciation.</title>
        <authorList>
            <person name="Palenik B."/>
            <person name="Grimwood J."/>
            <person name="Aerts A."/>
            <person name="Rouze P."/>
            <person name="Salamov A."/>
            <person name="Putnam N."/>
            <person name="Dupont C."/>
            <person name="Jorgensen R."/>
            <person name="Derelle E."/>
            <person name="Rombauts S."/>
            <person name="Zhou K."/>
            <person name="Otillar R."/>
            <person name="Merchant S.S."/>
            <person name="Podell S."/>
            <person name="Gaasterland T."/>
            <person name="Napoli C."/>
            <person name="Gendler K."/>
            <person name="Manuell A."/>
            <person name="Tai V."/>
            <person name="Vallon O."/>
            <person name="Piganeau G."/>
            <person name="Jancek S."/>
            <person name="Heijde M."/>
            <person name="Jabbari K."/>
            <person name="Bowler C."/>
            <person name="Lohr M."/>
            <person name="Robbens S."/>
            <person name="Werner G."/>
            <person name="Dubchak I."/>
            <person name="Pazour G.J."/>
            <person name="Ren Q."/>
            <person name="Paulsen I."/>
            <person name="Delwiche C."/>
            <person name="Schmutz J."/>
            <person name="Rokhsar D."/>
            <person name="Van de Peer Y."/>
            <person name="Moreau H."/>
            <person name="Grigoriev I.V."/>
        </authorList>
    </citation>
    <scope>NUCLEOTIDE SEQUENCE [LARGE SCALE GENOMIC DNA]</scope>
    <source>
        <strain evidence="1 2">CCE9901</strain>
    </source>
</reference>
<protein>
    <recommendedName>
        <fullName evidence="3">Phosphoglycerate mutase-like protein</fullName>
    </recommendedName>
</protein>
<dbReference type="Pfam" id="PF00300">
    <property type="entry name" value="His_Phos_1"/>
    <property type="match status" value="1"/>
</dbReference>
<dbReference type="SUPFAM" id="SSF53254">
    <property type="entry name" value="Phosphoglycerate mutase-like"/>
    <property type="match status" value="1"/>
</dbReference>
<name>A4RYG4_OSTLU</name>
<dbReference type="AlphaFoldDB" id="A4RYG4"/>
<sequence>MTRCVQTSLLSFPTLTRAARDAVPFVANEDLRETANYWCDRRRTTEELEREFGDRVDFSACPMRDELWERYERIAGPPDAWTKHRESCDLYYVANRCRAFFEWLERRPERRIVVSTHSALLRCMFSYGHPGGVRAAPEQIFDSGGVFGGDTSKGVPVVSYGDDVDFAARMREDFDNCEYRTCFVDFAPRAV</sequence>
<proteinExistence type="predicted"/>